<protein>
    <submittedName>
        <fullName evidence="2">Uncharacterized protein</fullName>
    </submittedName>
</protein>
<sequence length="194" mass="21715">MVQQYRWVCGGLTLLDLLLCILRQGLKLRARQVEACRVSQGPRLTKESMDKRKTVVPREHWRKLVGRESRESREQASVDCHPLSKCKKNTSAAEHMPINLATNVRLNMSRAGIVSRQVHHTPAVGCRAKRLADLGSETESRLKDESDLSVSETPGFVGLYIHDTRSAQSGRGDGCIRLLSKRFRLLIASAFPIG</sequence>
<accession>A0AAE0ZSS2</accession>
<reference evidence="2" key="1">
    <citation type="journal article" date="2023" name="G3 (Bethesda)">
        <title>A reference genome for the long-term kleptoplast-retaining sea slug Elysia crispata morphotype clarki.</title>
        <authorList>
            <person name="Eastman K.E."/>
            <person name="Pendleton A.L."/>
            <person name="Shaikh M.A."/>
            <person name="Suttiyut T."/>
            <person name="Ogas R."/>
            <person name="Tomko P."/>
            <person name="Gavelis G."/>
            <person name="Widhalm J.R."/>
            <person name="Wisecaver J.H."/>
        </authorList>
    </citation>
    <scope>NUCLEOTIDE SEQUENCE</scope>
    <source>
        <strain evidence="2">ECLA1</strain>
    </source>
</reference>
<dbReference type="AlphaFoldDB" id="A0AAE0ZSS2"/>
<gene>
    <name evidence="2" type="ORF">RRG08_036597</name>
</gene>
<feature type="chain" id="PRO_5042122139" evidence="1">
    <location>
        <begin position="24"/>
        <end position="194"/>
    </location>
</feature>
<keyword evidence="3" id="KW-1185">Reference proteome</keyword>
<dbReference type="EMBL" id="JAWDGP010003486">
    <property type="protein sequence ID" value="KAK3773907.1"/>
    <property type="molecule type" value="Genomic_DNA"/>
</dbReference>
<evidence type="ECO:0000313" key="2">
    <source>
        <dbReference type="EMBL" id="KAK3773907.1"/>
    </source>
</evidence>
<name>A0AAE0ZSS2_9GAST</name>
<dbReference type="Proteomes" id="UP001283361">
    <property type="component" value="Unassembled WGS sequence"/>
</dbReference>
<evidence type="ECO:0000313" key="3">
    <source>
        <dbReference type="Proteomes" id="UP001283361"/>
    </source>
</evidence>
<comment type="caution">
    <text evidence="2">The sequence shown here is derived from an EMBL/GenBank/DDBJ whole genome shotgun (WGS) entry which is preliminary data.</text>
</comment>
<evidence type="ECO:0000256" key="1">
    <source>
        <dbReference type="SAM" id="SignalP"/>
    </source>
</evidence>
<feature type="signal peptide" evidence="1">
    <location>
        <begin position="1"/>
        <end position="23"/>
    </location>
</feature>
<organism evidence="2 3">
    <name type="scientific">Elysia crispata</name>
    <name type="common">lettuce slug</name>
    <dbReference type="NCBI Taxonomy" id="231223"/>
    <lineage>
        <taxon>Eukaryota</taxon>
        <taxon>Metazoa</taxon>
        <taxon>Spiralia</taxon>
        <taxon>Lophotrochozoa</taxon>
        <taxon>Mollusca</taxon>
        <taxon>Gastropoda</taxon>
        <taxon>Heterobranchia</taxon>
        <taxon>Euthyneura</taxon>
        <taxon>Panpulmonata</taxon>
        <taxon>Sacoglossa</taxon>
        <taxon>Placobranchoidea</taxon>
        <taxon>Plakobranchidae</taxon>
        <taxon>Elysia</taxon>
    </lineage>
</organism>
<proteinExistence type="predicted"/>
<keyword evidence="1" id="KW-0732">Signal</keyword>